<keyword evidence="2" id="KW-1185">Reference proteome</keyword>
<dbReference type="Proteomes" id="UP001291687">
    <property type="component" value="Unassembled WGS sequence"/>
</dbReference>
<organism evidence="1 2">
    <name type="scientific">Candidatus Megaera venefica</name>
    <dbReference type="NCBI Taxonomy" id="2055910"/>
    <lineage>
        <taxon>Bacteria</taxon>
        <taxon>Pseudomonadati</taxon>
        <taxon>Pseudomonadota</taxon>
        <taxon>Alphaproteobacteria</taxon>
        <taxon>Rickettsiales</taxon>
        <taxon>Rickettsiaceae</taxon>
        <taxon>Candidatus Megaera</taxon>
    </lineage>
</organism>
<evidence type="ECO:0000313" key="1">
    <source>
        <dbReference type="EMBL" id="MEA0970388.1"/>
    </source>
</evidence>
<dbReference type="RefSeq" id="WP_322776290.1">
    <property type="nucleotide sequence ID" value="NZ_JARJFB010000014.1"/>
</dbReference>
<accession>A0ABU5NB29</accession>
<sequence>MNFIEAVQQMKKGNHVRLPDWEKGRFFCIHSGKIYTSCWCGIEYAYEDPYMLDETEFLNTEWAIVEEKIG</sequence>
<reference evidence="1 2" key="1">
    <citation type="submission" date="2023-03" db="EMBL/GenBank/DDBJ databases">
        <title>Host association and intracellularity evolved multiple times independently in the Rickettsiales.</title>
        <authorList>
            <person name="Castelli M."/>
            <person name="Nardi T."/>
            <person name="Gammuto L."/>
            <person name="Bellinzona G."/>
            <person name="Sabaneyeva E."/>
            <person name="Potekhin A."/>
            <person name="Serra V."/>
            <person name="Petroni G."/>
            <person name="Sassera D."/>
        </authorList>
    </citation>
    <scope>NUCLEOTIDE SEQUENCE [LARGE SCALE GENOMIC DNA]</scope>
    <source>
        <strain evidence="1 2">Sr 2-6</strain>
    </source>
</reference>
<dbReference type="EMBL" id="JARJFB010000014">
    <property type="protein sequence ID" value="MEA0970388.1"/>
    <property type="molecule type" value="Genomic_DNA"/>
</dbReference>
<name>A0ABU5NB29_9RICK</name>
<comment type="caution">
    <text evidence="1">The sequence shown here is derived from an EMBL/GenBank/DDBJ whole genome shotgun (WGS) entry which is preliminary data.</text>
</comment>
<gene>
    <name evidence="1" type="ORF">Megvenef_00347</name>
</gene>
<evidence type="ECO:0008006" key="3">
    <source>
        <dbReference type="Google" id="ProtNLM"/>
    </source>
</evidence>
<evidence type="ECO:0000313" key="2">
    <source>
        <dbReference type="Proteomes" id="UP001291687"/>
    </source>
</evidence>
<protein>
    <recommendedName>
        <fullName evidence="3">DUF2829 domain-containing protein</fullName>
    </recommendedName>
</protein>
<proteinExistence type="predicted"/>